<keyword evidence="1" id="KW-0812">Transmembrane</keyword>
<dbReference type="RefSeq" id="WP_189407528.1">
    <property type="nucleotide sequence ID" value="NZ_BMXP01000008.1"/>
</dbReference>
<gene>
    <name evidence="2" type="ORF">GCM10007391_28120</name>
</gene>
<keyword evidence="1" id="KW-0472">Membrane</keyword>
<dbReference type="Proteomes" id="UP000631300">
    <property type="component" value="Unassembled WGS sequence"/>
</dbReference>
<organism evidence="2 3">
    <name type="scientific">Alteromonas halophila</name>
    <dbReference type="NCBI Taxonomy" id="516698"/>
    <lineage>
        <taxon>Bacteria</taxon>
        <taxon>Pseudomonadati</taxon>
        <taxon>Pseudomonadota</taxon>
        <taxon>Gammaproteobacteria</taxon>
        <taxon>Alteromonadales</taxon>
        <taxon>Alteromonadaceae</taxon>
        <taxon>Alteromonas/Salinimonas group</taxon>
        <taxon>Alteromonas</taxon>
    </lineage>
</organism>
<keyword evidence="1" id="KW-1133">Transmembrane helix</keyword>
<accession>A0A918JPG3</accession>
<dbReference type="EMBL" id="BMXP01000008">
    <property type="protein sequence ID" value="GGW92188.1"/>
    <property type="molecule type" value="Genomic_DNA"/>
</dbReference>
<evidence type="ECO:0000256" key="1">
    <source>
        <dbReference type="SAM" id="Phobius"/>
    </source>
</evidence>
<comment type="caution">
    <text evidence="2">The sequence shown here is derived from an EMBL/GenBank/DDBJ whole genome shotgun (WGS) entry which is preliminary data.</text>
</comment>
<protein>
    <submittedName>
        <fullName evidence="2">Uncharacterized protein</fullName>
    </submittedName>
</protein>
<evidence type="ECO:0000313" key="2">
    <source>
        <dbReference type="EMBL" id="GGW92188.1"/>
    </source>
</evidence>
<evidence type="ECO:0000313" key="3">
    <source>
        <dbReference type="Proteomes" id="UP000631300"/>
    </source>
</evidence>
<proteinExistence type="predicted"/>
<name>A0A918JPG3_9ALTE</name>
<feature type="transmembrane region" description="Helical" evidence="1">
    <location>
        <begin position="12"/>
        <end position="40"/>
    </location>
</feature>
<sequence length="318" mass="35683">MLRFNIVRRHWLPIIAPLLGFYLVLQTAASIGQIAAGWFATHRALDNIERRVSLDQAYVDIGNAALGTPVNKSAVERYISRVNMALSDMHYPARILRIQDVTGNSDASRFSVSHSLVLTTSEQQITIVASARPLSAYLSLSVTALLITALALPLRIYSYRRTRQRARHQASSDMPATPKLVINLKDKTLGNGVDDTQVVLQNKPLCFYTALLKYCIGNPGAPLQHHQQVPEELLTLANRVFSRLIELGHTKRKRPDFNANLDKTLSEIRAALDEVFFTFNEEKELYYPPRAQGEGSRSKQHSYALPVLHEEDIEIIGN</sequence>
<keyword evidence="3" id="KW-1185">Reference proteome</keyword>
<feature type="transmembrane region" description="Helical" evidence="1">
    <location>
        <begin position="136"/>
        <end position="157"/>
    </location>
</feature>
<dbReference type="AlphaFoldDB" id="A0A918JPG3"/>
<reference evidence="2" key="1">
    <citation type="journal article" date="2014" name="Int. J. Syst. Evol. Microbiol.">
        <title>Complete genome sequence of Corynebacterium casei LMG S-19264T (=DSM 44701T), isolated from a smear-ripened cheese.</title>
        <authorList>
            <consortium name="US DOE Joint Genome Institute (JGI-PGF)"/>
            <person name="Walter F."/>
            <person name="Albersmeier A."/>
            <person name="Kalinowski J."/>
            <person name="Ruckert C."/>
        </authorList>
    </citation>
    <scope>NUCLEOTIDE SEQUENCE</scope>
    <source>
        <strain evidence="2">KCTC 22164</strain>
    </source>
</reference>
<reference evidence="2" key="2">
    <citation type="submission" date="2020-09" db="EMBL/GenBank/DDBJ databases">
        <authorList>
            <person name="Sun Q."/>
            <person name="Kim S."/>
        </authorList>
    </citation>
    <scope>NUCLEOTIDE SEQUENCE</scope>
    <source>
        <strain evidence="2">KCTC 22164</strain>
    </source>
</reference>